<comment type="function">
    <text evidence="5">Involved in urease metallocenter assembly. Binds nickel. Probably functions as a nickel donor during metallocenter assembly.</text>
</comment>
<dbReference type="AlphaFoldDB" id="A0A4R3M2W6"/>
<dbReference type="GO" id="GO:0065003">
    <property type="term" value="P:protein-containing complex assembly"/>
    <property type="evidence" value="ECO:0007669"/>
    <property type="project" value="InterPro"/>
</dbReference>
<feature type="compositionally biased region" description="Basic residues" evidence="6">
    <location>
        <begin position="150"/>
        <end position="168"/>
    </location>
</feature>
<dbReference type="Gene3D" id="2.60.260.20">
    <property type="entry name" value="Urease metallochaperone UreE, N-terminal domain"/>
    <property type="match status" value="1"/>
</dbReference>
<dbReference type="RefSeq" id="WP_132028391.1">
    <property type="nucleotide sequence ID" value="NZ_SMAI01000001.1"/>
</dbReference>
<keyword evidence="9" id="KW-1185">Reference proteome</keyword>
<evidence type="ECO:0000256" key="3">
    <source>
        <dbReference type="ARBA" id="ARBA00022596"/>
    </source>
</evidence>
<evidence type="ECO:0000256" key="4">
    <source>
        <dbReference type="ARBA" id="ARBA00023186"/>
    </source>
</evidence>
<evidence type="ECO:0000256" key="6">
    <source>
        <dbReference type="SAM" id="MobiDB-lite"/>
    </source>
</evidence>
<comment type="subcellular location">
    <subcellularLocation>
        <location evidence="1 5">Cytoplasm</location>
    </subcellularLocation>
</comment>
<dbReference type="GO" id="GO:0051082">
    <property type="term" value="F:unfolded protein binding"/>
    <property type="evidence" value="ECO:0007669"/>
    <property type="project" value="UniProtKB-UniRule"/>
</dbReference>
<feature type="domain" description="UreE urease accessory N-terminal" evidence="7">
    <location>
        <begin position="3"/>
        <end position="68"/>
    </location>
</feature>
<keyword evidence="2 5" id="KW-0963">Cytoplasm</keyword>
<dbReference type="InterPro" id="IPR007864">
    <property type="entry name" value="UreE_C_dom"/>
</dbReference>
<evidence type="ECO:0000259" key="7">
    <source>
        <dbReference type="SMART" id="SM00988"/>
    </source>
</evidence>
<dbReference type="GO" id="GO:0006457">
    <property type="term" value="P:protein folding"/>
    <property type="evidence" value="ECO:0007669"/>
    <property type="project" value="InterPro"/>
</dbReference>
<evidence type="ECO:0000256" key="1">
    <source>
        <dbReference type="ARBA" id="ARBA00004496"/>
    </source>
</evidence>
<evidence type="ECO:0000313" key="9">
    <source>
        <dbReference type="Proteomes" id="UP000294664"/>
    </source>
</evidence>
<gene>
    <name evidence="5" type="primary">ureE</name>
    <name evidence="8" type="ORF">EDC64_10172</name>
</gene>
<evidence type="ECO:0000256" key="2">
    <source>
        <dbReference type="ARBA" id="ARBA00022490"/>
    </source>
</evidence>
<dbReference type="HAMAP" id="MF_00822">
    <property type="entry name" value="UreE"/>
    <property type="match status" value="1"/>
</dbReference>
<feature type="region of interest" description="Disordered" evidence="6">
    <location>
        <begin position="145"/>
        <end position="238"/>
    </location>
</feature>
<proteinExistence type="inferred from homology"/>
<evidence type="ECO:0000256" key="5">
    <source>
        <dbReference type="HAMAP-Rule" id="MF_00822"/>
    </source>
</evidence>
<dbReference type="OrthoDB" id="9802215at2"/>
<dbReference type="GO" id="GO:0005737">
    <property type="term" value="C:cytoplasm"/>
    <property type="evidence" value="ECO:0007669"/>
    <property type="project" value="UniProtKB-SubCell"/>
</dbReference>
<dbReference type="InterPro" id="IPR004029">
    <property type="entry name" value="UreE_N"/>
</dbReference>
<comment type="caution">
    <text evidence="8">The sequence shown here is derived from an EMBL/GenBank/DDBJ whole genome shotgun (WGS) entry which is preliminary data.</text>
</comment>
<evidence type="ECO:0000313" key="8">
    <source>
        <dbReference type="EMBL" id="TCT07554.1"/>
    </source>
</evidence>
<sequence>MIRATAIVRRAAVKAERVTDIVTLDHQARHRRRIVMTGEKGTQFLLDLEKATVLDHGDALKLEDGRLVRVEAAPERLVEVKTTSPLRLLKAAWHLGNRHVPAEITEEAIYFAEDHVLLEMVRGLGASATSVERPFRPEKGAYEAAEAHGAHGHHDHHGHAHGHGHAHAHGHDHDSDAHVHGPGCGHAHGQAQSGHGHHGHAHSEAESHAHAHAEAHPQGHDHDHGEGCGCDPRPHPHG</sequence>
<reference evidence="8 9" key="1">
    <citation type="submission" date="2019-03" db="EMBL/GenBank/DDBJ databases">
        <title>Genomic Encyclopedia of Type Strains, Phase IV (KMG-IV): sequencing the most valuable type-strain genomes for metagenomic binning, comparative biology and taxonomic classification.</title>
        <authorList>
            <person name="Goeker M."/>
        </authorList>
    </citation>
    <scope>NUCLEOTIDE SEQUENCE [LARGE SCALE GENOMIC DNA]</scope>
    <source>
        <strain evidence="8 9">DSM 9035</strain>
    </source>
</reference>
<dbReference type="CDD" id="cd00571">
    <property type="entry name" value="UreE"/>
    <property type="match status" value="1"/>
</dbReference>
<dbReference type="Gene3D" id="3.30.70.790">
    <property type="entry name" value="UreE, C-terminal domain"/>
    <property type="match status" value="1"/>
</dbReference>
<dbReference type="GO" id="GO:0016151">
    <property type="term" value="F:nickel cation binding"/>
    <property type="evidence" value="ECO:0007669"/>
    <property type="project" value="UniProtKB-UniRule"/>
</dbReference>
<name>A0A4R3M2W6_9HYPH</name>
<dbReference type="SUPFAM" id="SSF69737">
    <property type="entry name" value="Urease metallochaperone UreE, C-terminal domain"/>
    <property type="match status" value="1"/>
</dbReference>
<organism evidence="8 9">
    <name type="scientific">Aquabacter spiritensis</name>
    <dbReference type="NCBI Taxonomy" id="933073"/>
    <lineage>
        <taxon>Bacteria</taxon>
        <taxon>Pseudomonadati</taxon>
        <taxon>Pseudomonadota</taxon>
        <taxon>Alphaproteobacteria</taxon>
        <taxon>Hyphomicrobiales</taxon>
        <taxon>Xanthobacteraceae</taxon>
        <taxon>Aquabacter</taxon>
    </lineage>
</organism>
<dbReference type="GO" id="GO:0019627">
    <property type="term" value="P:urea metabolic process"/>
    <property type="evidence" value="ECO:0007669"/>
    <property type="project" value="InterPro"/>
</dbReference>
<dbReference type="SMART" id="SM00988">
    <property type="entry name" value="UreE_N"/>
    <property type="match status" value="1"/>
</dbReference>
<feature type="compositionally biased region" description="Basic and acidic residues" evidence="6">
    <location>
        <begin position="201"/>
        <end position="226"/>
    </location>
</feature>
<dbReference type="InterPro" id="IPR012406">
    <property type="entry name" value="UreE"/>
</dbReference>
<protein>
    <recommendedName>
        <fullName evidence="5">Urease accessory protein UreE</fullName>
    </recommendedName>
</protein>
<feature type="compositionally biased region" description="Basic and acidic residues" evidence="6">
    <location>
        <begin position="169"/>
        <end position="179"/>
    </location>
</feature>
<comment type="similarity">
    <text evidence="5">Belongs to the UreE family.</text>
</comment>
<keyword evidence="3 5" id="KW-0533">Nickel</keyword>
<dbReference type="EMBL" id="SMAI01000001">
    <property type="protein sequence ID" value="TCT07554.1"/>
    <property type="molecule type" value="Genomic_DNA"/>
</dbReference>
<dbReference type="Pfam" id="PF02814">
    <property type="entry name" value="UreE_N"/>
    <property type="match status" value="1"/>
</dbReference>
<keyword evidence="4 5" id="KW-0143">Chaperone</keyword>
<accession>A0A4R3M2W6</accession>
<dbReference type="InterPro" id="IPR036118">
    <property type="entry name" value="UreE_N_sf"/>
</dbReference>
<feature type="compositionally biased region" description="Low complexity" evidence="6">
    <location>
        <begin position="185"/>
        <end position="194"/>
    </location>
</feature>
<dbReference type="Proteomes" id="UP000294664">
    <property type="component" value="Unassembled WGS sequence"/>
</dbReference>
<dbReference type="SUPFAM" id="SSF69287">
    <property type="entry name" value="Urease metallochaperone UreE, N-terminal domain"/>
    <property type="match status" value="1"/>
</dbReference>
<dbReference type="Pfam" id="PF05194">
    <property type="entry name" value="UreE_C"/>
    <property type="match status" value="1"/>
</dbReference>